<reference evidence="3 4" key="1">
    <citation type="submission" date="2022-06" db="EMBL/GenBank/DDBJ databases">
        <authorList>
            <person name="Xuan X."/>
        </authorList>
    </citation>
    <scope>NUCLEOTIDE SEQUENCE [LARGE SCALE GENOMIC DNA]</scope>
    <source>
        <strain evidence="3 4">2V75</strain>
    </source>
</reference>
<keyword evidence="1" id="KW-0092">Biotin</keyword>
<dbReference type="InterPro" id="IPR050709">
    <property type="entry name" value="Biotin_Carboxyl_Carrier/Decarb"/>
</dbReference>
<dbReference type="Gene3D" id="2.40.50.100">
    <property type="match status" value="1"/>
</dbReference>
<dbReference type="InterPro" id="IPR001882">
    <property type="entry name" value="Biotin_BS"/>
</dbReference>
<dbReference type="Proteomes" id="UP001206312">
    <property type="component" value="Unassembled WGS sequence"/>
</dbReference>
<name>A0ABT1AZF7_9FLAO</name>
<dbReference type="Pfam" id="PF00364">
    <property type="entry name" value="Biotin_lipoyl"/>
    <property type="match status" value="1"/>
</dbReference>
<feature type="domain" description="Lipoyl-binding" evidence="2">
    <location>
        <begin position="87"/>
        <end position="161"/>
    </location>
</feature>
<dbReference type="PANTHER" id="PTHR45266">
    <property type="entry name" value="OXALOACETATE DECARBOXYLASE ALPHA CHAIN"/>
    <property type="match status" value="1"/>
</dbReference>
<comment type="caution">
    <text evidence="3">The sequence shown here is derived from an EMBL/GenBank/DDBJ whole genome shotgun (WGS) entry which is preliminary data.</text>
</comment>
<protein>
    <submittedName>
        <fullName evidence="3">Acetyl-CoA carboxylase biotin carboxyl carrier protein subunit</fullName>
    </submittedName>
</protein>
<dbReference type="CDD" id="cd06850">
    <property type="entry name" value="biotinyl_domain"/>
    <property type="match status" value="1"/>
</dbReference>
<gene>
    <name evidence="3" type="ORF">NG653_11245</name>
</gene>
<dbReference type="PROSITE" id="PS50968">
    <property type="entry name" value="BIOTINYL_LIPOYL"/>
    <property type="match status" value="1"/>
</dbReference>
<evidence type="ECO:0000259" key="2">
    <source>
        <dbReference type="PROSITE" id="PS50968"/>
    </source>
</evidence>
<keyword evidence="4" id="KW-1185">Reference proteome</keyword>
<proteinExistence type="predicted"/>
<organism evidence="3 4">
    <name type="scientific">Robiginitalea marina</name>
    <dbReference type="NCBI Taxonomy" id="2954105"/>
    <lineage>
        <taxon>Bacteria</taxon>
        <taxon>Pseudomonadati</taxon>
        <taxon>Bacteroidota</taxon>
        <taxon>Flavobacteriia</taxon>
        <taxon>Flavobacteriales</taxon>
        <taxon>Flavobacteriaceae</taxon>
        <taxon>Robiginitalea</taxon>
    </lineage>
</organism>
<accession>A0ABT1AZF7</accession>
<sequence>METPYQIEVNGQWTFEMQAEEAAHLDAVRLGKDAYHVLYRHQPFEVRITAADFSRKTYEVEVNGNRYSARISDDLDQLITHMGFELHTTRNISRIEAPMPGLILDIQVSPGQEVKEGDPLLVLEAMKMENVILSPRDGIIKKVAVQPGAAVEKKHLLVEFE</sequence>
<dbReference type="PANTHER" id="PTHR45266:SF3">
    <property type="entry name" value="OXALOACETATE DECARBOXYLASE ALPHA CHAIN"/>
    <property type="match status" value="1"/>
</dbReference>
<dbReference type="InterPro" id="IPR011053">
    <property type="entry name" value="Single_hybrid_motif"/>
</dbReference>
<evidence type="ECO:0000256" key="1">
    <source>
        <dbReference type="ARBA" id="ARBA00023267"/>
    </source>
</evidence>
<evidence type="ECO:0000313" key="4">
    <source>
        <dbReference type="Proteomes" id="UP001206312"/>
    </source>
</evidence>
<evidence type="ECO:0000313" key="3">
    <source>
        <dbReference type="EMBL" id="MCO5725434.1"/>
    </source>
</evidence>
<dbReference type="InterPro" id="IPR000089">
    <property type="entry name" value="Biotin_lipoyl"/>
</dbReference>
<dbReference type="SUPFAM" id="SSF51230">
    <property type="entry name" value="Single hybrid motif"/>
    <property type="match status" value="1"/>
</dbReference>
<dbReference type="EMBL" id="JAMXIB010000009">
    <property type="protein sequence ID" value="MCO5725434.1"/>
    <property type="molecule type" value="Genomic_DNA"/>
</dbReference>
<dbReference type="RefSeq" id="WP_252741808.1">
    <property type="nucleotide sequence ID" value="NZ_JAMXIB010000009.1"/>
</dbReference>
<dbReference type="PROSITE" id="PS00188">
    <property type="entry name" value="BIOTIN"/>
    <property type="match status" value="1"/>
</dbReference>